<organism evidence="12 14">
    <name type="scientific">Puccinia graminis f. sp. tritici</name>
    <dbReference type="NCBI Taxonomy" id="56615"/>
    <lineage>
        <taxon>Eukaryota</taxon>
        <taxon>Fungi</taxon>
        <taxon>Dikarya</taxon>
        <taxon>Basidiomycota</taxon>
        <taxon>Pucciniomycotina</taxon>
        <taxon>Pucciniomycetes</taxon>
        <taxon>Pucciniales</taxon>
        <taxon>Pucciniaceae</taxon>
        <taxon>Puccinia</taxon>
    </lineage>
</organism>
<evidence type="ECO:0000256" key="1">
    <source>
        <dbReference type="ARBA" id="ARBA00004604"/>
    </source>
</evidence>
<dbReference type="Pfam" id="PF06102">
    <property type="entry name" value="RRP36"/>
    <property type="match status" value="1"/>
</dbReference>
<dbReference type="PANTHER" id="PTHR21738">
    <property type="entry name" value="RIBOSOMAL RNA PROCESSING PROTEIN 36 HOMOLOG"/>
    <property type="match status" value="1"/>
</dbReference>
<dbReference type="InterPro" id="IPR009292">
    <property type="entry name" value="RRP36"/>
</dbReference>
<feature type="compositionally biased region" description="Acidic residues" evidence="10">
    <location>
        <begin position="40"/>
        <end position="67"/>
    </location>
</feature>
<keyword evidence="6 9" id="KW-0539">Nucleus</keyword>
<evidence type="ECO:0000256" key="9">
    <source>
        <dbReference type="RuleBase" id="RU368027"/>
    </source>
</evidence>
<feature type="region of interest" description="Disordered" evidence="10">
    <location>
        <begin position="1"/>
        <end position="194"/>
    </location>
</feature>
<comment type="subunit">
    <text evidence="9">Associates with 90S and pre-40S pre-ribosomal particles.</text>
</comment>
<dbReference type="GO" id="GO:0005730">
    <property type="term" value="C:nucleolus"/>
    <property type="evidence" value="ECO:0007669"/>
    <property type="project" value="UniProtKB-SubCell"/>
</dbReference>
<evidence type="ECO:0000256" key="3">
    <source>
        <dbReference type="ARBA" id="ARBA00022517"/>
    </source>
</evidence>
<sequence length="363" mass="42258">MAKPTHSKGGPSSKERKLKMKVQPEEEEEDISSDDHNSEGAEEEEEDEDEDDEDYGSLTDESEDEWAEERKAIRYIAESELEDNLDSSSDDSDDQSDDPFLEPAARKMQSIGSLIKARQNNKQGMRSNEKKEEEEGTSKQKKKPQESEKSRRTNEMGSSGDEETIKKAYSTRKKSIAQRSHKHAPIEISSKKPVTRKRTIVEVPKIERRDPRFDSLSGQVNSELHERSFEFLKEQRKSELEQLRQTLALAKKKKSSSKLDPDQLEALENHIRKEENKDVQNQKLMWEKQALKEWKSQENAKRKEGKGAFYLKRKAQKEIILTNRYQQLSQNKSKLHKSIEKKRKKVDGKEKKSMPFKRHRPSD</sequence>
<feature type="region of interest" description="Disordered" evidence="10">
    <location>
        <begin position="325"/>
        <end position="363"/>
    </location>
</feature>
<dbReference type="EMBL" id="VSWC01000014">
    <property type="protein sequence ID" value="KAA1115335.1"/>
    <property type="molecule type" value="Genomic_DNA"/>
</dbReference>
<evidence type="ECO:0000313" key="13">
    <source>
        <dbReference type="Proteomes" id="UP000324748"/>
    </source>
</evidence>
<keyword evidence="3 9" id="KW-0690">Ribosome biogenesis</keyword>
<evidence type="ECO:0000256" key="10">
    <source>
        <dbReference type="SAM" id="MobiDB-lite"/>
    </source>
</evidence>
<reference evidence="13 14" key="1">
    <citation type="submission" date="2019-05" db="EMBL/GenBank/DDBJ databases">
        <title>Emergence of the Ug99 lineage of the wheat stem rust pathogen through somatic hybridization.</title>
        <authorList>
            <person name="Li F."/>
            <person name="Upadhyaya N.M."/>
            <person name="Sperschneider J."/>
            <person name="Matny O."/>
            <person name="Nguyen-Phuc H."/>
            <person name="Mago R."/>
            <person name="Raley C."/>
            <person name="Miller M.E."/>
            <person name="Silverstein K.A.T."/>
            <person name="Henningsen E."/>
            <person name="Hirsch C.D."/>
            <person name="Visser B."/>
            <person name="Pretorius Z.A."/>
            <person name="Steffenson B.J."/>
            <person name="Schwessinger B."/>
            <person name="Dodds P.N."/>
            <person name="Figueroa M."/>
        </authorList>
    </citation>
    <scope>NUCLEOTIDE SEQUENCE [LARGE SCALE GENOMIC DNA]</scope>
    <source>
        <strain evidence="11">21-0</strain>
        <strain evidence="12 14">Ug99</strain>
    </source>
</reference>
<evidence type="ECO:0000256" key="4">
    <source>
        <dbReference type="ARBA" id="ARBA00022552"/>
    </source>
</evidence>
<evidence type="ECO:0000256" key="2">
    <source>
        <dbReference type="ARBA" id="ARBA00009418"/>
    </source>
</evidence>
<keyword evidence="13" id="KW-1185">Reference proteome</keyword>
<protein>
    <recommendedName>
        <fullName evidence="9">rRNA biogenesis protein RRP36</fullName>
    </recommendedName>
</protein>
<evidence type="ECO:0000256" key="6">
    <source>
        <dbReference type="ARBA" id="ARBA00023242"/>
    </source>
</evidence>
<evidence type="ECO:0000313" key="14">
    <source>
        <dbReference type="Proteomes" id="UP000325313"/>
    </source>
</evidence>
<feature type="compositionally biased region" description="Basic residues" evidence="10">
    <location>
        <begin position="169"/>
        <end position="183"/>
    </location>
</feature>
<keyword evidence="7 9" id="KW-0687">Ribonucleoprotein</keyword>
<proteinExistence type="inferred from homology"/>
<comment type="subcellular location">
    <subcellularLocation>
        <location evidence="1 9">Nucleus</location>
        <location evidence="1 9">Nucleolus</location>
    </subcellularLocation>
</comment>
<dbReference type="PANTHER" id="PTHR21738:SF0">
    <property type="entry name" value="RIBOSOMAL RNA PROCESSING PROTEIN 36 HOMOLOG"/>
    <property type="match status" value="1"/>
</dbReference>
<name>A0A5B0RRN7_PUCGR</name>
<comment type="function">
    <text evidence="8 9">Component of the 90S pre-ribosome involved in the maturation of rRNAs. Required for early cleavages of the pre-RNAs in the 40S ribosomal subunit maturation pathway.</text>
</comment>
<dbReference type="AlphaFoldDB" id="A0A5B0RRN7"/>
<feature type="compositionally biased region" description="Acidic residues" evidence="10">
    <location>
        <begin position="79"/>
        <end position="100"/>
    </location>
</feature>
<feature type="compositionally biased region" description="Basic and acidic residues" evidence="10">
    <location>
        <begin position="257"/>
        <end position="282"/>
    </location>
</feature>
<comment type="caution">
    <text evidence="12">The sequence shown here is derived from an EMBL/GenBank/DDBJ whole genome shotgun (WGS) entry which is preliminary data.</text>
</comment>
<dbReference type="GO" id="GO:0000462">
    <property type="term" value="P:maturation of SSU-rRNA from tricistronic rRNA transcript (SSU-rRNA, 5.8S rRNA, LSU-rRNA)"/>
    <property type="evidence" value="ECO:0007669"/>
    <property type="project" value="TreeGrafter"/>
</dbReference>
<keyword evidence="4 9" id="KW-0698">rRNA processing</keyword>
<keyword evidence="5" id="KW-0175">Coiled coil</keyword>
<dbReference type="EMBL" id="VDEP01000169">
    <property type="protein sequence ID" value="KAA1127513.1"/>
    <property type="molecule type" value="Genomic_DNA"/>
</dbReference>
<feature type="compositionally biased region" description="Basic residues" evidence="10">
    <location>
        <begin position="333"/>
        <end position="346"/>
    </location>
</feature>
<evidence type="ECO:0000256" key="5">
    <source>
        <dbReference type="ARBA" id="ARBA00023054"/>
    </source>
</evidence>
<feature type="compositionally biased region" description="Basic and acidic residues" evidence="10">
    <location>
        <begin position="127"/>
        <end position="154"/>
    </location>
</feature>
<feature type="region of interest" description="Disordered" evidence="10">
    <location>
        <begin position="250"/>
        <end position="282"/>
    </location>
</feature>
<gene>
    <name evidence="12" type="primary">RRP36_2</name>
    <name evidence="11" type="ORF">PGT21_035332</name>
    <name evidence="12" type="ORF">PGTUg99_037414</name>
</gene>
<feature type="compositionally biased region" description="Basic residues" evidence="10">
    <location>
        <begin position="354"/>
        <end position="363"/>
    </location>
</feature>
<accession>A0A5B0RRN7</accession>
<evidence type="ECO:0000256" key="8">
    <source>
        <dbReference type="ARBA" id="ARBA00025053"/>
    </source>
</evidence>
<evidence type="ECO:0000313" key="11">
    <source>
        <dbReference type="EMBL" id="KAA1115335.1"/>
    </source>
</evidence>
<dbReference type="GO" id="GO:0030686">
    <property type="term" value="C:90S preribosome"/>
    <property type="evidence" value="ECO:0007669"/>
    <property type="project" value="TreeGrafter"/>
</dbReference>
<comment type="similarity">
    <text evidence="2 9">Belongs to the RRP36 family.</text>
</comment>
<evidence type="ECO:0000313" key="12">
    <source>
        <dbReference type="EMBL" id="KAA1127513.1"/>
    </source>
</evidence>
<dbReference type="Proteomes" id="UP000324748">
    <property type="component" value="Unassembled WGS sequence"/>
</dbReference>
<dbReference type="Proteomes" id="UP000325313">
    <property type="component" value="Unassembled WGS sequence"/>
</dbReference>
<evidence type="ECO:0000256" key="7">
    <source>
        <dbReference type="ARBA" id="ARBA00023274"/>
    </source>
</evidence>
<dbReference type="OrthoDB" id="448446at2759"/>